<sequence length="374" mass="40262">MLGKSERRSWGNQIGTLWFAQQFVVDAHRHGRLQEAPPALAAAYRHGGATLVEGKQIRVYLVDGTPGGLLTAEIMNWTGHIIAAPRSDIASLLAREEVRRTGVYLLLGDDPESQAPSGKAVYVGEGDDIAVRLRQHARAEEVGGKDFWDRVVVLTSKDANVTKAHARYLEAKLIAAAATAKRATVMNGTAPSPIQLPEADRSDMEYYLSQVQIVLPVLGITEFRPTRVMNISKASSPSADPAGARTSPTFRFDIPRHGVSAVAQEVDGEFTVLQGSTARADWVGTHRHPGYQQQHIALLSDGTLLQEAGTLARFTQDVVFSSPSAAAAVVAGRSANGRTSWIDAATGTNFGDWQSRGISDQTSPDSPEVTQDVF</sequence>
<gene>
    <name evidence="3" type="ORF">Microterr_19190</name>
</gene>
<dbReference type="CDD" id="cd10447">
    <property type="entry name" value="GIY-YIG_unchar_2"/>
    <property type="match status" value="1"/>
</dbReference>
<feature type="region of interest" description="Disordered" evidence="1">
    <location>
        <begin position="352"/>
        <end position="374"/>
    </location>
</feature>
<evidence type="ECO:0000256" key="1">
    <source>
        <dbReference type="SAM" id="MobiDB-lite"/>
    </source>
</evidence>
<dbReference type="EMBL" id="AP027141">
    <property type="protein sequence ID" value="BDV31259.1"/>
    <property type="molecule type" value="Genomic_DNA"/>
</dbReference>
<feature type="domain" description="GIY-YIG" evidence="2">
    <location>
        <begin position="99"/>
        <end position="183"/>
    </location>
</feature>
<evidence type="ECO:0000259" key="2">
    <source>
        <dbReference type="PROSITE" id="PS50164"/>
    </source>
</evidence>
<organism evidence="3 4">
    <name type="scientific">Microbacterium terricola</name>
    <dbReference type="NCBI Taxonomy" id="344163"/>
    <lineage>
        <taxon>Bacteria</taxon>
        <taxon>Bacillati</taxon>
        <taxon>Actinomycetota</taxon>
        <taxon>Actinomycetes</taxon>
        <taxon>Micrococcales</taxon>
        <taxon>Microbacteriaceae</taxon>
        <taxon>Microbacterium</taxon>
    </lineage>
</organism>
<reference evidence="3 4" key="1">
    <citation type="submission" date="2022-12" db="EMBL/GenBank/DDBJ databases">
        <title>Microbacterium terricola strain KV-448 chromosome, complete genome.</title>
        <authorList>
            <person name="Oshima T."/>
            <person name="Moriya T."/>
            <person name="Bessho Y."/>
        </authorList>
    </citation>
    <scope>NUCLEOTIDE SEQUENCE [LARGE SCALE GENOMIC DNA]</scope>
    <source>
        <strain evidence="3 4">KV-448</strain>
    </source>
</reference>
<evidence type="ECO:0000313" key="4">
    <source>
        <dbReference type="Proteomes" id="UP001317779"/>
    </source>
</evidence>
<keyword evidence="4" id="KW-1185">Reference proteome</keyword>
<evidence type="ECO:0000313" key="3">
    <source>
        <dbReference type="EMBL" id="BDV31259.1"/>
    </source>
</evidence>
<dbReference type="Pfam" id="PF14267">
    <property type="entry name" value="DUF4357"/>
    <property type="match status" value="1"/>
</dbReference>
<name>A0ABM8E090_9MICO</name>
<dbReference type="Proteomes" id="UP001317779">
    <property type="component" value="Chromosome"/>
</dbReference>
<dbReference type="InterPro" id="IPR025579">
    <property type="entry name" value="DUF4357"/>
</dbReference>
<protein>
    <recommendedName>
        <fullName evidence="2">GIY-YIG domain-containing protein</fullName>
    </recommendedName>
</protein>
<accession>A0ABM8E090</accession>
<dbReference type="PROSITE" id="PS50164">
    <property type="entry name" value="GIY_YIG"/>
    <property type="match status" value="1"/>
</dbReference>
<dbReference type="InterPro" id="IPR000305">
    <property type="entry name" value="GIY-YIG_endonuc"/>
</dbReference>
<proteinExistence type="predicted"/>